<keyword evidence="7 8" id="KW-0998">Cell outer membrane</keyword>
<evidence type="ECO:0000256" key="10">
    <source>
        <dbReference type="SAM" id="SignalP"/>
    </source>
</evidence>
<dbReference type="Pfam" id="PF07715">
    <property type="entry name" value="Plug"/>
    <property type="match status" value="1"/>
</dbReference>
<comment type="similarity">
    <text evidence="8 9">Belongs to the TonB-dependent receptor family.</text>
</comment>
<feature type="domain" description="TonB-dependent receptor-like beta-barrel" evidence="11">
    <location>
        <begin position="439"/>
        <end position="850"/>
    </location>
</feature>
<dbReference type="RefSeq" id="WP_127707114.1">
    <property type="nucleotide sequence ID" value="NZ_SACK01000008.1"/>
</dbReference>
<dbReference type="SUPFAM" id="SSF49464">
    <property type="entry name" value="Carboxypeptidase regulatory domain-like"/>
    <property type="match status" value="1"/>
</dbReference>
<dbReference type="InterPro" id="IPR039426">
    <property type="entry name" value="TonB-dep_rcpt-like"/>
</dbReference>
<comment type="subcellular location">
    <subcellularLocation>
        <location evidence="1 8">Cell outer membrane</location>
        <topology evidence="1 8">Multi-pass membrane protein</topology>
    </subcellularLocation>
</comment>
<dbReference type="NCBIfam" id="TIGR04056">
    <property type="entry name" value="OMP_RagA_SusC"/>
    <property type="match status" value="1"/>
</dbReference>
<dbReference type="Proteomes" id="UP000282759">
    <property type="component" value="Unassembled WGS sequence"/>
</dbReference>
<name>A0A437MLG8_9SPHI</name>
<feature type="chain" id="PRO_5019323803" evidence="10">
    <location>
        <begin position="24"/>
        <end position="1068"/>
    </location>
</feature>
<feature type="domain" description="TonB-dependent receptor plug" evidence="12">
    <location>
        <begin position="142"/>
        <end position="226"/>
    </location>
</feature>
<dbReference type="InterPro" id="IPR000531">
    <property type="entry name" value="Beta-barrel_TonB"/>
</dbReference>
<dbReference type="OrthoDB" id="9768177at2"/>
<evidence type="ECO:0000256" key="8">
    <source>
        <dbReference type="PROSITE-ProRule" id="PRU01360"/>
    </source>
</evidence>
<dbReference type="InterPro" id="IPR036942">
    <property type="entry name" value="Beta-barrel_TonB_sf"/>
</dbReference>
<evidence type="ECO:0000256" key="9">
    <source>
        <dbReference type="RuleBase" id="RU003357"/>
    </source>
</evidence>
<keyword evidence="5 9" id="KW-0798">TonB box</keyword>
<keyword evidence="10" id="KW-0732">Signal</keyword>
<dbReference type="EMBL" id="SACK01000008">
    <property type="protein sequence ID" value="RVT98479.1"/>
    <property type="molecule type" value="Genomic_DNA"/>
</dbReference>
<organism evidence="13 14">
    <name type="scientific">Mucilaginibacter limnophilus</name>
    <dbReference type="NCBI Taxonomy" id="1932778"/>
    <lineage>
        <taxon>Bacteria</taxon>
        <taxon>Pseudomonadati</taxon>
        <taxon>Bacteroidota</taxon>
        <taxon>Sphingobacteriia</taxon>
        <taxon>Sphingobacteriales</taxon>
        <taxon>Sphingobacteriaceae</taxon>
        <taxon>Mucilaginibacter</taxon>
    </lineage>
</organism>
<evidence type="ECO:0000256" key="6">
    <source>
        <dbReference type="ARBA" id="ARBA00023136"/>
    </source>
</evidence>
<evidence type="ECO:0000313" key="13">
    <source>
        <dbReference type="EMBL" id="RVT98479.1"/>
    </source>
</evidence>
<evidence type="ECO:0000256" key="5">
    <source>
        <dbReference type="ARBA" id="ARBA00023077"/>
    </source>
</evidence>
<dbReference type="InterPro" id="IPR023997">
    <property type="entry name" value="TonB-dep_OMP_SusC/RagA_CS"/>
</dbReference>
<keyword evidence="3 8" id="KW-1134">Transmembrane beta strand</keyword>
<evidence type="ECO:0000256" key="7">
    <source>
        <dbReference type="ARBA" id="ARBA00023237"/>
    </source>
</evidence>
<dbReference type="SUPFAM" id="SSF56935">
    <property type="entry name" value="Porins"/>
    <property type="match status" value="1"/>
</dbReference>
<dbReference type="Pfam" id="PF13715">
    <property type="entry name" value="CarbopepD_reg_2"/>
    <property type="match status" value="1"/>
</dbReference>
<evidence type="ECO:0000256" key="4">
    <source>
        <dbReference type="ARBA" id="ARBA00022692"/>
    </source>
</evidence>
<keyword evidence="14" id="KW-1185">Reference proteome</keyword>
<dbReference type="InterPro" id="IPR037066">
    <property type="entry name" value="Plug_dom_sf"/>
</dbReference>
<dbReference type="Gene3D" id="2.170.130.10">
    <property type="entry name" value="TonB-dependent receptor, plug domain"/>
    <property type="match status" value="1"/>
</dbReference>
<dbReference type="NCBIfam" id="TIGR04057">
    <property type="entry name" value="SusC_RagA_signa"/>
    <property type="match status" value="1"/>
</dbReference>
<dbReference type="InterPro" id="IPR023996">
    <property type="entry name" value="TonB-dep_OMP_SusC/RagA"/>
</dbReference>
<dbReference type="InterPro" id="IPR012910">
    <property type="entry name" value="Plug_dom"/>
</dbReference>
<evidence type="ECO:0000256" key="2">
    <source>
        <dbReference type="ARBA" id="ARBA00022448"/>
    </source>
</evidence>
<evidence type="ECO:0000259" key="12">
    <source>
        <dbReference type="Pfam" id="PF07715"/>
    </source>
</evidence>
<reference evidence="13 14" key="1">
    <citation type="submission" date="2019-01" db="EMBL/GenBank/DDBJ databases">
        <authorList>
            <person name="Chen W.-M."/>
        </authorList>
    </citation>
    <scope>NUCLEOTIDE SEQUENCE [LARGE SCALE GENOMIC DNA]</scope>
    <source>
        <strain evidence="13 14">YBJ-36</strain>
    </source>
</reference>
<dbReference type="InterPro" id="IPR008969">
    <property type="entry name" value="CarboxyPept-like_regulatory"/>
</dbReference>
<dbReference type="AlphaFoldDB" id="A0A437MLG8"/>
<accession>A0A437MLG8</accession>
<evidence type="ECO:0000256" key="1">
    <source>
        <dbReference type="ARBA" id="ARBA00004571"/>
    </source>
</evidence>
<dbReference type="PROSITE" id="PS52016">
    <property type="entry name" value="TONB_DEPENDENT_REC_3"/>
    <property type="match status" value="1"/>
</dbReference>
<evidence type="ECO:0000259" key="11">
    <source>
        <dbReference type="Pfam" id="PF00593"/>
    </source>
</evidence>
<protein>
    <submittedName>
        <fullName evidence="13">SusC/RagA family TonB-linked outer membrane protein</fullName>
    </submittedName>
</protein>
<dbReference type="Gene3D" id="2.60.40.1120">
    <property type="entry name" value="Carboxypeptidase-like, regulatory domain"/>
    <property type="match status" value="1"/>
</dbReference>
<comment type="caution">
    <text evidence="13">The sequence shown here is derived from an EMBL/GenBank/DDBJ whole genome shotgun (WGS) entry which is preliminary data.</text>
</comment>
<keyword evidence="2 8" id="KW-0813">Transport</keyword>
<evidence type="ECO:0000313" key="14">
    <source>
        <dbReference type="Proteomes" id="UP000282759"/>
    </source>
</evidence>
<keyword evidence="4 8" id="KW-0812">Transmembrane</keyword>
<gene>
    <name evidence="13" type="ORF">EOD41_16965</name>
</gene>
<proteinExistence type="inferred from homology"/>
<sequence length="1068" mass="119259">MKTLYRHFLYILLALSITLPAAAQSYYKIYGRVYSDDGKPLEGASVRFLQHGTSASTDSTGEFGILFYEPADSLKITHIGYRPLVVKVDAKTKIPLRLTLELSVNDLKEVVVSSGYQELPKERATGSFYKLDNKILSQRVTPDIISRIEGLTSGLLIDRREPNQTSIQLRGVATLTGAASAPLVVLDNFPYPGDIANINPNDVESITVLKDAAATSIWGARAGNGVIVITTKKARNGQPLTVNFNGNVTLSSKPDLFSANQLSVNSTIDLQRQLFAKGNYDALFDDFSHPGIPAVAEILQQVKSGAISSAQGEKQLNALRQHDLREDMDRYLYRPAVVQQYALNLSGSGKQVKYLLSTGYDRNASNLKGNTNDRITLRSNTTVDLTKKWQLQTDVLLTRTTGQTNSPGGYGAYNFGSNNLYPYTRLVNADGSPAAVDLFFRGFYTDTAGNGKLQDWKYRPLQELANNDNTQKRTDVLVNLGSTYKVRSWLTADVKYQYQSAFNNNRLFFNSQSYYTRDLINRYSQVIGNTVTSAIPSGGILRTTDVETRAQSVRAQLNVNQSWNDRNEFSGIIGSEIREAVDDLNIRTVYGFDPATQVSSPVDHTRPYPTFDSMYGNSYVPYETVINRLTNRFVSVYANAAYTYNRKYTLSGSIRRDASNIFGTTTNQKWVPLWSGGMKWQLSEEPFFKVDWLSQLSLRASYGVSGNLDPTQSALTRIQYYSAGQNVVPYSFVGINAPPNPDLRWEQVKTLNIGTDFSMLNGRLSGSIDYYTKRSTDLINSVSLDPTVGFGIADRNSASIAGHGLDLVLNTMNLTGPFRWNSMLLFNYVQYKVTKNLNPPTTNGLTLDGTFLFPVLDMNPYEIISYRWAGLDPKTGDPLGYVNGQPSNDYNAISTTPIEQQVRSGSALPPFFGTLRNVFTWRGFTLSANILYQFHYYFRVPTTNYTDLVAGRPGYTDFDQRWMEPGDETRTNVPSLTYPTNARRDKFYQKSEINVAPADHIRLNDMYAGWKLPALRHIGGIKNAEVFFYANQLNLILWKKNDRGIDPLIGYGVKPPATYSIGIKATLQ</sequence>
<evidence type="ECO:0000256" key="3">
    <source>
        <dbReference type="ARBA" id="ARBA00022452"/>
    </source>
</evidence>
<dbReference type="Gene3D" id="2.40.170.20">
    <property type="entry name" value="TonB-dependent receptor, beta-barrel domain"/>
    <property type="match status" value="1"/>
</dbReference>
<dbReference type="GO" id="GO:0009279">
    <property type="term" value="C:cell outer membrane"/>
    <property type="evidence" value="ECO:0007669"/>
    <property type="project" value="UniProtKB-SubCell"/>
</dbReference>
<feature type="signal peptide" evidence="10">
    <location>
        <begin position="1"/>
        <end position="23"/>
    </location>
</feature>
<keyword evidence="6 8" id="KW-0472">Membrane</keyword>
<dbReference type="Pfam" id="PF00593">
    <property type="entry name" value="TonB_dep_Rec_b-barrel"/>
    <property type="match status" value="1"/>
</dbReference>